<feature type="region of interest" description="Disordered" evidence="1">
    <location>
        <begin position="144"/>
        <end position="203"/>
    </location>
</feature>
<proteinExistence type="predicted"/>
<keyword evidence="3" id="KW-1185">Reference proteome</keyword>
<protein>
    <submittedName>
        <fullName evidence="2">Uncharacterized protein</fullName>
    </submittedName>
</protein>
<accession>A0A9Q5HTW5</accession>
<sequence>MNSVASRVLYAKISVSSRSDVDILRDLCNGEAGASPQCALISSCLPQYTDYVEEFEVIALIFPGTNQGDILRSLDLVLTKYANLRSFVWQPSLCDTELIIGVARLLPRLSGLKDLSIRVPFSLPPIPKLSSPVQAEQNLGVITEEDEEENQEDAHENSAVAPLSGENEVYADSNDEEVSTPCEYKPLEDGPNDPSPTKSSLPYYIPPKEMRRLRTLVLTSPTNDVLMNLPETLNALERPIRSLRFEGNCGPVTPGTLTSLVPVLQGAEYFGLGLTYSIKYEELIAFLDRLPKLRKLEIFHYHQLYTRVSSFARLQSLTHLKVRHAHTNSRIQAVKMCVWVRRLISASCLEELEVVCANSGLQQCPSRGPGHGIRYDGLIEHLSARHRETLRVLRMPGSYLSKRSISKLLGKDGKGCDMLEELENGMLSHLSLKESLGDLLSSASRMRLIRLNVINLKRDTALRMDENILRGGGTHLRSVIVNGRGYGGEWTANLGYDDPIQPKLKAVFRISEIV</sequence>
<comment type="caution">
    <text evidence="2">The sequence shown here is derived from an EMBL/GenBank/DDBJ whole genome shotgun (WGS) entry which is preliminary data.</text>
</comment>
<dbReference type="Gene3D" id="3.80.10.10">
    <property type="entry name" value="Ribonuclease Inhibitor"/>
    <property type="match status" value="1"/>
</dbReference>
<name>A0A9Q5HTW5_SANBA</name>
<evidence type="ECO:0000256" key="1">
    <source>
        <dbReference type="SAM" id="MobiDB-lite"/>
    </source>
</evidence>
<dbReference type="OrthoDB" id="3264508at2759"/>
<gene>
    <name evidence="2" type="ORF">A7U60_g7052</name>
</gene>
<reference evidence="2" key="1">
    <citation type="submission" date="2016-06" db="EMBL/GenBank/DDBJ databases">
        <title>Draft Genome sequence of the fungus Inonotus baumii.</title>
        <authorList>
            <person name="Zhu H."/>
            <person name="Lin W."/>
        </authorList>
    </citation>
    <scope>NUCLEOTIDE SEQUENCE</scope>
    <source>
        <strain evidence="2">821</strain>
    </source>
</reference>
<dbReference type="EMBL" id="LNZH02000206">
    <property type="protein sequence ID" value="OCB85918.1"/>
    <property type="molecule type" value="Genomic_DNA"/>
</dbReference>
<dbReference type="AlphaFoldDB" id="A0A9Q5HTW5"/>
<organism evidence="2 3">
    <name type="scientific">Sanghuangporus baumii</name>
    <name type="common">Phellinus baumii</name>
    <dbReference type="NCBI Taxonomy" id="108892"/>
    <lineage>
        <taxon>Eukaryota</taxon>
        <taxon>Fungi</taxon>
        <taxon>Dikarya</taxon>
        <taxon>Basidiomycota</taxon>
        <taxon>Agaricomycotina</taxon>
        <taxon>Agaricomycetes</taxon>
        <taxon>Hymenochaetales</taxon>
        <taxon>Hymenochaetaceae</taxon>
        <taxon>Sanghuangporus</taxon>
    </lineage>
</organism>
<dbReference type="InterPro" id="IPR032675">
    <property type="entry name" value="LRR_dom_sf"/>
</dbReference>
<dbReference type="Proteomes" id="UP000757232">
    <property type="component" value="Unassembled WGS sequence"/>
</dbReference>
<evidence type="ECO:0000313" key="3">
    <source>
        <dbReference type="Proteomes" id="UP000757232"/>
    </source>
</evidence>
<evidence type="ECO:0000313" key="2">
    <source>
        <dbReference type="EMBL" id="OCB85918.1"/>
    </source>
</evidence>